<organism evidence="2 3">
    <name type="scientific">Marinomonas rhodophyticola</name>
    <dbReference type="NCBI Taxonomy" id="2992803"/>
    <lineage>
        <taxon>Bacteria</taxon>
        <taxon>Pseudomonadati</taxon>
        <taxon>Pseudomonadota</taxon>
        <taxon>Gammaproteobacteria</taxon>
        <taxon>Oceanospirillales</taxon>
        <taxon>Oceanospirillaceae</taxon>
        <taxon>Marinomonas</taxon>
    </lineage>
</organism>
<dbReference type="Proteomes" id="UP001431181">
    <property type="component" value="Unassembled WGS sequence"/>
</dbReference>
<dbReference type="InterPro" id="IPR041248">
    <property type="entry name" value="YDG"/>
</dbReference>
<feature type="domain" description="YDG" evidence="1">
    <location>
        <begin position="103"/>
        <end position="184"/>
    </location>
</feature>
<dbReference type="RefSeq" id="WP_265216967.1">
    <property type="nucleotide sequence ID" value="NZ_JAPEUL010000004.1"/>
</dbReference>
<feature type="domain" description="YDG" evidence="1">
    <location>
        <begin position="199"/>
        <end position="286"/>
    </location>
</feature>
<comment type="caution">
    <text evidence="2">The sequence shown here is derived from an EMBL/GenBank/DDBJ whole genome shotgun (WGS) entry which is preliminary data.</text>
</comment>
<reference evidence="2" key="1">
    <citation type="submission" date="2022-11" db="EMBL/GenBank/DDBJ databases">
        <title>Marinomonas sp. nov., isolated from marine algae.</title>
        <authorList>
            <person name="Choi D.G."/>
            <person name="Kim J.M."/>
            <person name="Lee J.K."/>
            <person name="Baek J.H."/>
            <person name="Jeon C.O."/>
        </authorList>
    </citation>
    <scope>NUCLEOTIDE SEQUENCE</scope>
    <source>
        <strain evidence="2">KJ51-3</strain>
    </source>
</reference>
<protein>
    <submittedName>
        <fullName evidence="2">YDG domain-containing protein</fullName>
    </submittedName>
</protein>
<evidence type="ECO:0000313" key="2">
    <source>
        <dbReference type="EMBL" id="MCW4627866.1"/>
    </source>
</evidence>
<evidence type="ECO:0000259" key="1">
    <source>
        <dbReference type="Pfam" id="PF18657"/>
    </source>
</evidence>
<keyword evidence="3" id="KW-1185">Reference proteome</keyword>
<name>A0ABT3KBF2_9GAMM</name>
<accession>A0ABT3KBF2</accession>
<evidence type="ECO:0000313" key="3">
    <source>
        <dbReference type="Proteomes" id="UP001431181"/>
    </source>
</evidence>
<dbReference type="EMBL" id="JAPEUL010000004">
    <property type="protein sequence ID" value="MCW4627866.1"/>
    <property type="molecule type" value="Genomic_DNA"/>
</dbReference>
<feature type="domain" description="YDG" evidence="1">
    <location>
        <begin position="8"/>
        <end position="93"/>
    </location>
</feature>
<gene>
    <name evidence="2" type="ORF">ONZ52_02040</name>
</gene>
<sequence>MLQEGSITARTLTASIIDTPTKVYDGNTDATLTNGNFSIANLVDGESFIVTKTTGAYNDKDVVDASTVTTSLAEGDFTQENDTLASNYIMPVTATGAGSITVRTLTASIINTPTKVYDGNTTATLTNDNYSIANLVTGESFTVNKATGAYNDKDVADANSVTTRLVSGDFEAGDDTLKSNYTLPITATGGATINVRPLVAVAKTQDKIFDAKTEAKTTLTIAAENLNLRNLNDSNNPLVVNGVVGNENVFLTFTDANFSDEMVGIDKTVTINGLSVAGIDAANYIVMVKDALGSLTAPASTMTTIADINPNNPPVVFIPAPPPAPVVIPRPNLGNAPVVAVGGMQVVAIASTSSTTSVSSGAQGEASVDTMLLSQVNNGNSFDNQVFIVDGGINTVNPDQAANTEETVE</sequence>
<dbReference type="Pfam" id="PF18657">
    <property type="entry name" value="YDG"/>
    <property type="match status" value="3"/>
</dbReference>
<proteinExistence type="predicted"/>